<dbReference type="Proteomes" id="UP000249922">
    <property type="component" value="Chromosome"/>
</dbReference>
<accession>A0ABM6WSK3</accession>
<feature type="region of interest" description="Disordered" evidence="1">
    <location>
        <begin position="1"/>
        <end position="32"/>
    </location>
</feature>
<proteinExistence type="predicted"/>
<reference evidence="2 3" key="1">
    <citation type="submission" date="2018-06" db="EMBL/GenBank/DDBJ databases">
        <title>Complete genome sequence of Paracoccus mutanolyticus strain RSP-02 isolated from cellulosic waste.</title>
        <authorList>
            <person name="Amrutha R.N."/>
            <person name="Shrivastav A."/>
            <person name="Buddana S.K."/>
            <person name="Deshpande U."/>
            <person name="Prakasham R.S."/>
        </authorList>
    </citation>
    <scope>NUCLEOTIDE SEQUENCE [LARGE SCALE GENOMIC DNA]</scope>
    <source>
        <strain evidence="2 3">RSP-02</strain>
    </source>
</reference>
<evidence type="ECO:0000313" key="2">
    <source>
        <dbReference type="EMBL" id="AWX93607.1"/>
    </source>
</evidence>
<name>A0ABM6WSK3_9RHOB</name>
<evidence type="ECO:0000313" key="3">
    <source>
        <dbReference type="Proteomes" id="UP000249922"/>
    </source>
</evidence>
<keyword evidence="3" id="KW-1185">Reference proteome</keyword>
<gene>
    <name evidence="2" type="ORF">DPM13_12320</name>
</gene>
<organism evidence="2 3">
    <name type="scientific">Paracoccus mutanolyticus</name>
    <dbReference type="NCBI Taxonomy" id="1499308"/>
    <lineage>
        <taxon>Bacteria</taxon>
        <taxon>Pseudomonadati</taxon>
        <taxon>Pseudomonadota</taxon>
        <taxon>Alphaproteobacteria</taxon>
        <taxon>Rhodobacterales</taxon>
        <taxon>Paracoccaceae</taxon>
        <taxon>Paracoccus</taxon>
    </lineage>
</organism>
<dbReference type="RefSeq" id="WP_112888109.1">
    <property type="nucleotide sequence ID" value="NZ_CP030239.1"/>
</dbReference>
<dbReference type="EMBL" id="CP030239">
    <property type="protein sequence ID" value="AWX93607.1"/>
    <property type="molecule type" value="Genomic_DNA"/>
</dbReference>
<protein>
    <submittedName>
        <fullName evidence="2">Uncharacterized protein</fullName>
    </submittedName>
</protein>
<sequence length="108" mass="11560">MVDAIQGHASRTASDDYGDAPEARSLAGTPVARPALRPQAALALSDRIARRSVSCRSTGNDRYDRASRIALGGEPEPWMVGQGGPWPIDVSRLCRAEDSATAAPMRWI</sequence>
<evidence type="ECO:0000256" key="1">
    <source>
        <dbReference type="SAM" id="MobiDB-lite"/>
    </source>
</evidence>